<dbReference type="Gene3D" id="1.10.4100.10">
    <property type="entry name" value="2-methylcitrate dehydratase PrpD"/>
    <property type="match status" value="1"/>
</dbReference>
<dbReference type="RefSeq" id="WP_044386620.1">
    <property type="nucleotide sequence ID" value="NZ_CP010849.1"/>
</dbReference>
<feature type="domain" description="MmgE/PrpD N-terminal" evidence="1">
    <location>
        <begin position="14"/>
        <end position="189"/>
    </location>
</feature>
<dbReference type="GO" id="GO:0016829">
    <property type="term" value="F:lyase activity"/>
    <property type="evidence" value="ECO:0007669"/>
    <property type="project" value="InterPro"/>
</dbReference>
<dbReference type="InterPro" id="IPR042188">
    <property type="entry name" value="MmgE/PrpD_sf_2"/>
</dbReference>
<reference evidence="2 3" key="1">
    <citation type="submission" date="2015-02" db="EMBL/GenBank/DDBJ databases">
        <title>Genome sequence of thermotolerant Streptomyces cyaneogriseus subsp. Noncyanogenus NMWT1, the producer of nematocidal antibiotics nemadectin.</title>
        <authorList>
            <person name="Wang H."/>
            <person name="Li C."/>
            <person name="Xiang W."/>
            <person name="Wang X."/>
        </authorList>
    </citation>
    <scope>NUCLEOTIDE SEQUENCE [LARGE SCALE GENOMIC DNA]</scope>
    <source>
        <strain evidence="2 3">NMWT 1</strain>
    </source>
</reference>
<evidence type="ECO:0000313" key="2">
    <source>
        <dbReference type="EMBL" id="AJP05158.1"/>
    </source>
</evidence>
<name>A0A0C5G5B3_9ACTN</name>
<accession>A0A0C5G5B3</accession>
<dbReference type="AlphaFoldDB" id="A0A0C5G5B3"/>
<dbReference type="PATRIC" id="fig|477245.3.peg.6554"/>
<evidence type="ECO:0000313" key="3">
    <source>
        <dbReference type="Proteomes" id="UP000032234"/>
    </source>
</evidence>
<evidence type="ECO:0000259" key="1">
    <source>
        <dbReference type="Pfam" id="PF03972"/>
    </source>
</evidence>
<dbReference type="KEGG" id="scw:TU94_30770"/>
<dbReference type="InterPro" id="IPR042183">
    <property type="entry name" value="MmgE/PrpD_sf_1"/>
</dbReference>
<dbReference type="Pfam" id="PF03972">
    <property type="entry name" value="MmgE_PrpD_N"/>
    <property type="match status" value="1"/>
</dbReference>
<dbReference type="SUPFAM" id="SSF103378">
    <property type="entry name" value="2-methylcitrate dehydratase PrpD"/>
    <property type="match status" value="1"/>
</dbReference>
<dbReference type="Gene3D" id="3.30.1330.120">
    <property type="entry name" value="2-methylcitrate dehydratase PrpD"/>
    <property type="match status" value="1"/>
</dbReference>
<sequence>MPLDGKNFGEALNEWIDGAPQTGDVPGALVEDSAAASADFLLCALISRMLPDGESRRPAAAPAPRALADSPIWWTGRSAALEHAAPANLLAGIAADFDSVHYAAGGHLAAFLTPVLFARPDTPLDSALRMQALATEFGVRVGQAVKDPVRANGFHVTPVVGGLGVVYALARSHGFSAQRIRWCLRLFLSTYRSDYRLLGSDGRLYQMSQAVGQALAAVREGGAHTRTDERAAYEWWRPFTAMGVPPDTPARPSGPWMSQAARTSLKAMPCCAYFFETLAAVADLRRTVPGRGLLRLHLQVPRYVLAAHRVSGTTAWLEPFDLIHNAAVCWALGRDSWTPLAELPTEAVRRTAALITLHEAADDAPVRATAVLDDGATVENSGTDRRRDGGGDPYRALRRKAEIVSGHLDREGPRPDDAADPRLLLRRLLDMCGEDCRVETAGPPTTEGALR</sequence>
<proteinExistence type="predicted"/>
<dbReference type="OrthoDB" id="4173849at2"/>
<gene>
    <name evidence="2" type="ORF">TU94_30770</name>
</gene>
<dbReference type="HOGENOM" id="CLU_606785_0_0_11"/>
<dbReference type="STRING" id="477245.TU94_30770"/>
<dbReference type="Proteomes" id="UP000032234">
    <property type="component" value="Chromosome"/>
</dbReference>
<dbReference type="InterPro" id="IPR045336">
    <property type="entry name" value="MmgE_PrpD_N"/>
</dbReference>
<organism evidence="2 3">
    <name type="scientific">Streptomyces cyaneogriseus subsp. noncyanogenus</name>
    <dbReference type="NCBI Taxonomy" id="477245"/>
    <lineage>
        <taxon>Bacteria</taxon>
        <taxon>Bacillati</taxon>
        <taxon>Actinomycetota</taxon>
        <taxon>Actinomycetes</taxon>
        <taxon>Kitasatosporales</taxon>
        <taxon>Streptomycetaceae</taxon>
        <taxon>Streptomyces</taxon>
    </lineage>
</organism>
<dbReference type="EMBL" id="CP010849">
    <property type="protein sequence ID" value="AJP05158.1"/>
    <property type="molecule type" value="Genomic_DNA"/>
</dbReference>
<dbReference type="InterPro" id="IPR036148">
    <property type="entry name" value="MmgE/PrpD_sf"/>
</dbReference>
<protein>
    <recommendedName>
        <fullName evidence="1">MmgE/PrpD N-terminal domain-containing protein</fullName>
    </recommendedName>
</protein>
<keyword evidence="3" id="KW-1185">Reference proteome</keyword>